<feature type="transmembrane region" description="Helical" evidence="1">
    <location>
        <begin position="228"/>
        <end position="245"/>
    </location>
</feature>
<accession>A0A2T4S809</accession>
<feature type="transmembrane region" description="Helical" evidence="1">
    <location>
        <begin position="367"/>
        <end position="389"/>
    </location>
</feature>
<name>A0A2T4S809_9STAP</name>
<dbReference type="RefSeq" id="WP_107644497.1">
    <property type="nucleotide sequence ID" value="NZ_PZHR01000088.1"/>
</dbReference>
<feature type="transmembrane region" description="Helical" evidence="1">
    <location>
        <begin position="145"/>
        <end position="170"/>
    </location>
</feature>
<gene>
    <name evidence="2" type="ORF">BUZ61_11750</name>
</gene>
<evidence type="ECO:0000256" key="1">
    <source>
        <dbReference type="SAM" id="Phobius"/>
    </source>
</evidence>
<dbReference type="Proteomes" id="UP000240400">
    <property type="component" value="Unassembled WGS sequence"/>
</dbReference>
<feature type="transmembrane region" description="Helical" evidence="1">
    <location>
        <begin position="61"/>
        <end position="78"/>
    </location>
</feature>
<keyword evidence="1" id="KW-1133">Transmembrane helix</keyword>
<keyword evidence="1" id="KW-0472">Membrane</keyword>
<evidence type="ECO:0000313" key="2">
    <source>
        <dbReference type="EMBL" id="PTK57811.1"/>
    </source>
</evidence>
<feature type="transmembrane region" description="Helical" evidence="1">
    <location>
        <begin position="401"/>
        <end position="423"/>
    </location>
</feature>
<feature type="transmembrane region" description="Helical" evidence="1">
    <location>
        <begin position="251"/>
        <end position="271"/>
    </location>
</feature>
<feature type="transmembrane region" description="Helical" evidence="1">
    <location>
        <begin position="6"/>
        <end position="22"/>
    </location>
</feature>
<feature type="transmembrane region" description="Helical" evidence="1">
    <location>
        <begin position="98"/>
        <end position="114"/>
    </location>
</feature>
<organism evidence="2 3">
    <name type="scientific">Staphylococcus nepalensis</name>
    <dbReference type="NCBI Taxonomy" id="214473"/>
    <lineage>
        <taxon>Bacteria</taxon>
        <taxon>Bacillati</taxon>
        <taxon>Bacillota</taxon>
        <taxon>Bacilli</taxon>
        <taxon>Bacillales</taxon>
        <taxon>Staphylococcaceae</taxon>
        <taxon>Staphylococcus</taxon>
    </lineage>
</organism>
<comment type="caution">
    <text evidence="2">The sequence shown here is derived from an EMBL/GenBank/DDBJ whole genome shotgun (WGS) entry which is preliminary data.</text>
</comment>
<keyword evidence="1" id="KW-0812">Transmembrane</keyword>
<dbReference type="EMBL" id="PZHR01000088">
    <property type="protein sequence ID" value="PTK57811.1"/>
    <property type="molecule type" value="Genomic_DNA"/>
</dbReference>
<dbReference type="AlphaFoldDB" id="A0A2T4S809"/>
<reference evidence="2 3" key="1">
    <citation type="journal article" date="2016" name="Front. Microbiol.">
        <title>Comprehensive Phylogenetic Analysis of Bovine Non-aureus Staphylococci Species Based on Whole-Genome Sequencing.</title>
        <authorList>
            <person name="Naushad S."/>
            <person name="Barkema H.W."/>
            <person name="Luby C."/>
            <person name="Condas L.A."/>
            <person name="Nobrega D.B."/>
            <person name="Carson D.A."/>
            <person name="De Buck J."/>
        </authorList>
    </citation>
    <scope>NUCLEOTIDE SEQUENCE [LARGE SCALE GENOMIC DNA]</scope>
    <source>
        <strain evidence="2 3">SNUC 4337</strain>
    </source>
</reference>
<feature type="transmembrane region" description="Helical" evidence="1">
    <location>
        <begin position="317"/>
        <end position="335"/>
    </location>
</feature>
<sequence length="424" mass="46599">MGAAITGGLLLITFILFVIFVMRGGNLTLGFFIMAVLWTIIGLVPINVAIKEIFTDPVLDYGSTIVNIIFGSWFGRVLVDTGIAGSISIRTQKVGKKYPVLATILIACVLALIFSSSYGVGSAIAIGVILFPIMYSIGVPKNIAVLVFTLSIGAAMYINNVLFVQFQVFFPKVEWGLRYQKFGFTAMIVQMFIVVLFIIYNRKKIRNGKPEIVEANESTENIKNVSPWTYFLPVLPVILNITLGWDAVPSLFISIIVALLITGNMHTYVGLIKMINKTASNAISDIAGLIIMLFVLTMFQSAAVHAMADFTDVFKDIIPNNTLLLTIIMAILAPLAYFRGPLFLYGAGAATASILVSSGLFNQYFLYGLLVVPSMMGISACITQSWNLWAVQYNELETKPFLMTGLPWVWLATIINLFLAYIIL</sequence>
<feature type="transmembrane region" description="Helical" evidence="1">
    <location>
        <begin position="283"/>
        <end position="305"/>
    </location>
</feature>
<proteinExistence type="predicted"/>
<feature type="transmembrane region" description="Helical" evidence="1">
    <location>
        <begin position="120"/>
        <end position="138"/>
    </location>
</feature>
<feature type="transmembrane region" description="Helical" evidence="1">
    <location>
        <begin position="182"/>
        <end position="200"/>
    </location>
</feature>
<evidence type="ECO:0000313" key="3">
    <source>
        <dbReference type="Proteomes" id="UP000240400"/>
    </source>
</evidence>
<feature type="transmembrane region" description="Helical" evidence="1">
    <location>
        <begin position="29"/>
        <end position="49"/>
    </location>
</feature>
<dbReference type="OrthoDB" id="1661999at2"/>
<protein>
    <submittedName>
        <fullName evidence="2">Gluconate:proton symporter</fullName>
    </submittedName>
</protein>